<dbReference type="EMBL" id="JACKXE010000001">
    <property type="protein sequence ID" value="MBB6627858.1"/>
    <property type="molecule type" value="Genomic_DNA"/>
</dbReference>
<keyword evidence="2" id="KW-1185">Reference proteome</keyword>
<dbReference type="Proteomes" id="UP000523955">
    <property type="component" value="Unassembled WGS sequence"/>
</dbReference>
<name>A0A7X0RGF4_9ACTN</name>
<evidence type="ECO:0000313" key="2">
    <source>
        <dbReference type="Proteomes" id="UP000523955"/>
    </source>
</evidence>
<evidence type="ECO:0000313" key="1">
    <source>
        <dbReference type="EMBL" id="MBB6627858.1"/>
    </source>
</evidence>
<reference evidence="1 2" key="1">
    <citation type="submission" date="2020-08" db="EMBL/GenBank/DDBJ databases">
        <authorList>
            <person name="Seo M.-J."/>
        </authorList>
    </citation>
    <scope>NUCLEOTIDE SEQUENCE [LARGE SCALE GENOMIC DNA]</scope>
    <source>
        <strain evidence="1 2">KIGAM211</strain>
    </source>
</reference>
<gene>
    <name evidence="1" type="ORF">H5V45_11070</name>
</gene>
<comment type="caution">
    <text evidence="1">The sequence shown here is derived from an EMBL/GenBank/DDBJ whole genome shotgun (WGS) entry which is preliminary data.</text>
</comment>
<dbReference type="AlphaFoldDB" id="A0A7X0RGF4"/>
<sequence>MTPAPDQLTPGVRRAWGWVAHLRAGGTTPWLDWSDAAEPAGRVVPGAQQLELLRRLNVAGRPGPVLVERVLAASAPGRGRPDLELVGGMAPRAFGPPPVDPGDLSADELLRVATGLVAEDVVALGEPPEPRVARLRPWRTRYRVVGDPEIADPVRAQLVARGRPPGGRGSVILVTGTHLDRMLVDAWTSLCFDEGAPPWPDWVATLARRNQVPRSVDLVRQARAWSGRVGADRVRIVLDPAALPRLVGVRRGFTPAPPVSADATDLARRVGAVLRLLVLREPCQVLLRDTLRPLLAAHDGPALGVPARHAGWLRRRGARMRDDLGRAGYAVHGDLDTLLPARAPAGDPGAVPSDEGTLALAIRFLLDGGRVGAPDDGKERM</sequence>
<proteinExistence type="predicted"/>
<protein>
    <submittedName>
        <fullName evidence="1">Uncharacterized protein</fullName>
    </submittedName>
</protein>
<accession>A0A7X0RGF4</accession>
<organism evidence="1 2">
    <name type="scientific">Nocardioides luti</name>
    <dbReference type="NCBI Taxonomy" id="2761101"/>
    <lineage>
        <taxon>Bacteria</taxon>
        <taxon>Bacillati</taxon>
        <taxon>Actinomycetota</taxon>
        <taxon>Actinomycetes</taxon>
        <taxon>Propionibacteriales</taxon>
        <taxon>Nocardioidaceae</taxon>
        <taxon>Nocardioides</taxon>
    </lineage>
</organism>
<dbReference type="RefSeq" id="WP_185252972.1">
    <property type="nucleotide sequence ID" value="NZ_JACKXE010000001.1"/>
</dbReference>